<evidence type="ECO:0000313" key="1">
    <source>
        <dbReference type="EMBL" id="KAK9005544.1"/>
    </source>
</evidence>
<dbReference type="Proteomes" id="UP001396334">
    <property type="component" value="Unassembled WGS sequence"/>
</dbReference>
<gene>
    <name evidence="1" type="ORF">V6N11_042972</name>
</gene>
<organism evidence="1 2">
    <name type="scientific">Hibiscus sabdariffa</name>
    <name type="common">roselle</name>
    <dbReference type="NCBI Taxonomy" id="183260"/>
    <lineage>
        <taxon>Eukaryota</taxon>
        <taxon>Viridiplantae</taxon>
        <taxon>Streptophyta</taxon>
        <taxon>Embryophyta</taxon>
        <taxon>Tracheophyta</taxon>
        <taxon>Spermatophyta</taxon>
        <taxon>Magnoliopsida</taxon>
        <taxon>eudicotyledons</taxon>
        <taxon>Gunneridae</taxon>
        <taxon>Pentapetalae</taxon>
        <taxon>rosids</taxon>
        <taxon>malvids</taxon>
        <taxon>Malvales</taxon>
        <taxon>Malvaceae</taxon>
        <taxon>Malvoideae</taxon>
        <taxon>Hibiscus</taxon>
    </lineage>
</organism>
<evidence type="ECO:0000313" key="2">
    <source>
        <dbReference type="Proteomes" id="UP001396334"/>
    </source>
</evidence>
<reference evidence="1 2" key="1">
    <citation type="journal article" date="2024" name="G3 (Bethesda)">
        <title>Genome assembly of Hibiscus sabdariffa L. provides insights into metabolisms of medicinal natural products.</title>
        <authorList>
            <person name="Kim T."/>
        </authorList>
    </citation>
    <scope>NUCLEOTIDE SEQUENCE [LARGE SCALE GENOMIC DNA]</scope>
    <source>
        <strain evidence="1">TK-2024</strain>
        <tissue evidence="1">Old leaves</tissue>
    </source>
</reference>
<dbReference type="EMBL" id="JBBPBN010000030">
    <property type="protein sequence ID" value="KAK9005544.1"/>
    <property type="molecule type" value="Genomic_DNA"/>
</dbReference>
<protein>
    <submittedName>
        <fullName evidence="1">Uncharacterized protein</fullName>
    </submittedName>
</protein>
<name>A0ABR2QYJ3_9ROSI</name>
<proteinExistence type="predicted"/>
<comment type="caution">
    <text evidence="1">The sequence shown here is derived from an EMBL/GenBank/DDBJ whole genome shotgun (WGS) entry which is preliminary data.</text>
</comment>
<sequence>MESKESINKLNIKAAEVDTSELDSDDTINAAIKSLSLESINKLNIKAAEVDTSELDSDDTINAAIKSLSLVGHSRSKMDSSLKPGIPGYPKINQNVSETTINAFCPTCNETKQEESLSHVVPRIKPILSLSSEPDQTLHVFCFVPSEVLHVMSVWNKHMSPVALTNPWNEDIISKSLTDMEISASQKRKREIENFSFPFIPNKRMLREKILEGVIEIEPGIWKSTGSGLIENDEVAEFAFAPGFNEGPSKIIFKVKKQYKGKAKGSRRLNGIKQAAREKFVRENIRKFDDETGLLEFGRDPFGKHIINIPSFTLFPSLSLTEIDDIQCDEDAKFSLFANDFQQCHSREK</sequence>
<keyword evidence="2" id="KW-1185">Reference proteome</keyword>
<accession>A0ABR2QYJ3</accession>